<dbReference type="RefSeq" id="WP_114478760.1">
    <property type="nucleotide sequence ID" value="NZ_QPII01000005.1"/>
</dbReference>
<name>A0A368TYI3_9GAMM</name>
<dbReference type="InterPro" id="IPR024983">
    <property type="entry name" value="CHAT_dom"/>
</dbReference>
<evidence type="ECO:0000259" key="1">
    <source>
        <dbReference type="Pfam" id="PF12770"/>
    </source>
</evidence>
<protein>
    <submittedName>
        <fullName evidence="2">CHAT domain-containing protein</fullName>
    </submittedName>
</protein>
<dbReference type="EMBL" id="QPII01000005">
    <property type="protein sequence ID" value="RCV89830.1"/>
    <property type="molecule type" value="Genomic_DNA"/>
</dbReference>
<comment type="caution">
    <text evidence="2">The sequence shown here is derived from an EMBL/GenBank/DDBJ whole genome shotgun (WGS) entry which is preliminary data.</text>
</comment>
<dbReference type="Pfam" id="PF20012">
    <property type="entry name" value="GAP1-N1"/>
    <property type="match status" value="1"/>
</dbReference>
<dbReference type="AlphaFoldDB" id="A0A368TYI3"/>
<dbReference type="OrthoDB" id="9807797at2"/>
<dbReference type="Pfam" id="PF12770">
    <property type="entry name" value="CHAT"/>
    <property type="match status" value="1"/>
</dbReference>
<proteinExistence type="predicted"/>
<organism evidence="2 3">
    <name type="scientific">Billgrantia montanilacus</name>
    <dbReference type="NCBI Taxonomy" id="2282305"/>
    <lineage>
        <taxon>Bacteria</taxon>
        <taxon>Pseudomonadati</taxon>
        <taxon>Pseudomonadota</taxon>
        <taxon>Gammaproteobacteria</taxon>
        <taxon>Oceanospirillales</taxon>
        <taxon>Halomonadaceae</taxon>
        <taxon>Billgrantia</taxon>
    </lineage>
</organism>
<keyword evidence="3" id="KW-1185">Reference proteome</keyword>
<evidence type="ECO:0000313" key="3">
    <source>
        <dbReference type="Proteomes" id="UP000252405"/>
    </source>
</evidence>
<dbReference type="Proteomes" id="UP000252405">
    <property type="component" value="Unassembled WGS sequence"/>
</dbReference>
<feature type="domain" description="CHAT" evidence="1">
    <location>
        <begin position="740"/>
        <end position="881"/>
    </location>
</feature>
<accession>A0A368TYI3</accession>
<sequence>MSTVVHEATFGNKGGSHQLLESTLPGTTPALEELRFLVDRPAGHIDSSVSWSPYWGCQPVGEWWAIWRGQEDQSAARRNMVRARVALVPLAECGNLADLTPLLSAIGHSEQSAGAEFAGTVVERLATTDRPIAIPALSIAPGLLSALWPRLWAGARRELSLRTVFAEESLNIATPPKIALFPSALLARWRGNPMTSQPEPCSSPAGRWFAGEASPQLQRLLEENDKRLPGDLSVLLRLNRLVEKLDALHSGRGTLADALLIVRTQEAFPGGLCLPSEDAEVVSAALLKLPDSSAGEIRTASLTRLEQIQNLDAVTDAVAQWVETRIVDADDQDALWILQHHLSPSHSEWWRKGVSEGLASAVSRASRSLASAIWRWLELRPQAIQWLLRYFDCSGPTESWLASDAPDLPKGPLLDEMEQVCSAMNWPTLLATILRGRRHLSDVVGIVRTATKTPEAGLEAMLASRGASEAVIAAATTGWPPLLDRAAEATREQPQLFCGVDNQPAISELLRRHLGLGGQFPEALITTRFLTRVFDSLLDGDDAAIAISAKLPTRAGGVTLDYDNATAVLVQMNGDVLAGAAEAWWGRFTASEHVAAPPEPIRRLVVDSIRKRTKEAPIAVVIRLLKLLPSIDESSFADWVLHTSFFWEDGDHQRMAQVLEARQWNSAATSFRRSWKQELKLVAWYAQSLLSWSDCFWWPPSGAGSKSFAGLPAAHTITSTAMRITFLAANPLSSSRLALDEEARSIDEKVRDSKHRDLVTFRTRWAVQPQDLQQALLEDEPVVVHFSGHGGGSSGIVLHAQDQGAEHLVAEDALVDLFRVLKDEIRVVVLNACYSEVQAQAIVQEIDFVVGMSDAVADDAARVFAAAFYRGLAFGRSVQTAFDLGINELRLARLGDEDHIPKLLVRSGVDASTAKLVGTASL</sequence>
<evidence type="ECO:0000313" key="2">
    <source>
        <dbReference type="EMBL" id="RCV89830.1"/>
    </source>
</evidence>
<gene>
    <name evidence="2" type="ORF">DU505_09605</name>
</gene>
<reference evidence="2 3" key="1">
    <citation type="submission" date="2018-07" db="EMBL/GenBank/DDBJ databases">
        <title>Halomonas montanilacus sp. nov., isolated from Lake Pengyan on Tibetan Plateau.</title>
        <authorList>
            <person name="Lu H."/>
            <person name="Xing P."/>
            <person name="Wu Q."/>
        </authorList>
    </citation>
    <scope>NUCLEOTIDE SEQUENCE [LARGE SCALE GENOMIC DNA]</scope>
    <source>
        <strain evidence="2 3">PYC7W</strain>
    </source>
</reference>